<dbReference type="Proteomes" id="UP000199608">
    <property type="component" value="Unassembled WGS sequence"/>
</dbReference>
<gene>
    <name evidence="1" type="ORF">SAMN04487931_1138</name>
</gene>
<dbReference type="EMBL" id="FNLL01000013">
    <property type="protein sequence ID" value="SDU56477.1"/>
    <property type="molecule type" value="Genomic_DNA"/>
</dbReference>
<accession>A0A1H2JJE5</accession>
<name>A0A1H2JJE5_9BACT</name>
<dbReference type="RefSeq" id="WP_092237219.1">
    <property type="nucleotide sequence ID" value="NZ_FNLL01000013.1"/>
</dbReference>
<organism evidence="1 2">
    <name type="scientific">Desulfobacula phenolica</name>
    <dbReference type="NCBI Taxonomy" id="90732"/>
    <lineage>
        <taxon>Bacteria</taxon>
        <taxon>Pseudomonadati</taxon>
        <taxon>Thermodesulfobacteriota</taxon>
        <taxon>Desulfobacteria</taxon>
        <taxon>Desulfobacterales</taxon>
        <taxon>Desulfobacteraceae</taxon>
        <taxon>Desulfobacula</taxon>
    </lineage>
</organism>
<dbReference type="AlphaFoldDB" id="A0A1H2JJE5"/>
<evidence type="ECO:0000313" key="2">
    <source>
        <dbReference type="Proteomes" id="UP000199608"/>
    </source>
</evidence>
<proteinExistence type="predicted"/>
<reference evidence="2" key="1">
    <citation type="submission" date="2016-10" db="EMBL/GenBank/DDBJ databases">
        <authorList>
            <person name="Varghese N."/>
            <person name="Submissions S."/>
        </authorList>
    </citation>
    <scope>NUCLEOTIDE SEQUENCE [LARGE SCALE GENOMIC DNA]</scope>
    <source>
        <strain evidence="2">DSM 3384</strain>
    </source>
</reference>
<sequence length="100" mass="11130">MEVKDYCKAMLAEVTAWKEKLEAMKKVADTYGSKEKEKILPLIGQLEQEVTTAQVRVDQLKTECPSDWSPMKNELDDLFGTIGSGVDRAWKDLPPGNVGG</sequence>
<protein>
    <submittedName>
        <fullName evidence="1">Uncharacterized protein</fullName>
    </submittedName>
</protein>
<keyword evidence="2" id="KW-1185">Reference proteome</keyword>
<evidence type="ECO:0000313" key="1">
    <source>
        <dbReference type="EMBL" id="SDU56477.1"/>
    </source>
</evidence>